<evidence type="ECO:0000256" key="5">
    <source>
        <dbReference type="ARBA" id="ARBA00024934"/>
    </source>
</evidence>
<dbReference type="GO" id="GO:0071973">
    <property type="term" value="P:bacterial-type flagellum-dependent cell motility"/>
    <property type="evidence" value="ECO:0007669"/>
    <property type="project" value="InterPro"/>
</dbReference>
<keyword evidence="10" id="KW-1185">Reference proteome</keyword>
<evidence type="ECO:0000256" key="6">
    <source>
        <dbReference type="PIRNR" id="PIRNR002889"/>
    </source>
</evidence>
<evidence type="ECO:0000259" key="8">
    <source>
        <dbReference type="Pfam" id="PF00460"/>
    </source>
</evidence>
<dbReference type="PIRSF" id="PIRSF002889">
    <property type="entry name" value="Rod_FlgB"/>
    <property type="match status" value="1"/>
</dbReference>
<keyword evidence="4 6" id="KW-0975">Bacterial flagellum</keyword>
<dbReference type="EMBL" id="MSYM01000011">
    <property type="protein sequence ID" value="OLP07084.1"/>
    <property type="molecule type" value="Genomic_DNA"/>
</dbReference>
<gene>
    <name evidence="9" type="primary">flgB</name>
    <name evidence="9" type="ORF">BLL52_1835</name>
</gene>
<dbReference type="NCBIfam" id="TIGR01396">
    <property type="entry name" value="FlgB"/>
    <property type="match status" value="1"/>
</dbReference>
<dbReference type="InterPro" id="IPR006300">
    <property type="entry name" value="FlgB"/>
</dbReference>
<dbReference type="Pfam" id="PF00460">
    <property type="entry name" value="Flg_bb_rod"/>
    <property type="match status" value="1"/>
</dbReference>
<keyword evidence="9" id="KW-0969">Cilium</keyword>
<comment type="subcellular location">
    <subcellularLocation>
        <location evidence="1 6">Bacterial flagellum basal body</location>
    </subcellularLocation>
</comment>
<dbReference type="RefSeq" id="WP_075586198.1">
    <property type="nucleotide sequence ID" value="NZ_MSYM01000011.1"/>
</dbReference>
<dbReference type="Proteomes" id="UP000185911">
    <property type="component" value="Unassembled WGS sequence"/>
</dbReference>
<feature type="compositionally biased region" description="Polar residues" evidence="7">
    <location>
        <begin position="70"/>
        <end position="79"/>
    </location>
</feature>
<evidence type="ECO:0000256" key="4">
    <source>
        <dbReference type="ARBA" id="ARBA00023143"/>
    </source>
</evidence>
<protein>
    <recommendedName>
        <fullName evidence="3 6">Flagellar basal body rod protein FlgB</fullName>
    </recommendedName>
</protein>
<accession>A0A1Q8YGA1</accession>
<dbReference type="GO" id="GO:0030694">
    <property type="term" value="C:bacterial-type flagellum basal body, rod"/>
    <property type="evidence" value="ECO:0007669"/>
    <property type="project" value="InterPro"/>
</dbReference>
<evidence type="ECO:0000313" key="10">
    <source>
        <dbReference type="Proteomes" id="UP000185911"/>
    </source>
</evidence>
<comment type="caution">
    <text evidence="9">The sequence shown here is derived from an EMBL/GenBank/DDBJ whole genome shotgun (WGS) entry which is preliminary data.</text>
</comment>
<dbReference type="InterPro" id="IPR001444">
    <property type="entry name" value="Flag_bb_rod_N"/>
</dbReference>
<organism evidence="9 10">
    <name type="scientific">Rhodoferax antarcticus ANT.BR</name>
    <dbReference type="NCBI Taxonomy" id="1111071"/>
    <lineage>
        <taxon>Bacteria</taxon>
        <taxon>Pseudomonadati</taxon>
        <taxon>Pseudomonadota</taxon>
        <taxon>Betaproteobacteria</taxon>
        <taxon>Burkholderiales</taxon>
        <taxon>Comamonadaceae</taxon>
        <taxon>Rhodoferax</taxon>
    </lineage>
</organism>
<keyword evidence="9" id="KW-0282">Flagellum</keyword>
<reference evidence="9 10" key="1">
    <citation type="submission" date="2017-01" db="EMBL/GenBank/DDBJ databases">
        <title>Genome sequence of Rhodoferax antarcticus ANT.BR, a psychrophilic purple nonsulfur bacterium from an Antarctic microbial mat.</title>
        <authorList>
            <person name="Baker J."/>
            <person name="Riester C."/>
            <person name="Skinner B."/>
            <person name="Newell A."/>
            <person name="Swingley W."/>
            <person name="Madigan M."/>
            <person name="Jung D."/>
            <person name="Asao M."/>
            <person name="Chen M."/>
            <person name="Loughlin P."/>
            <person name="Pan H."/>
            <person name="Lin S."/>
            <person name="Li N."/>
            <person name="Shaw J."/>
            <person name="Prado M."/>
            <person name="Sherman C."/>
            <person name="Li X."/>
            <person name="Tang J."/>
            <person name="Blankenship R."/>
            <person name="Zhao T."/>
            <person name="Touchman J."/>
            <person name="Sattley M."/>
        </authorList>
    </citation>
    <scope>NUCLEOTIDE SEQUENCE [LARGE SCALE GENOMIC DNA]</scope>
    <source>
        <strain evidence="9 10">ANT.BR</strain>
    </source>
</reference>
<dbReference type="PANTHER" id="PTHR30435:SF12">
    <property type="entry name" value="FLAGELLAR BASAL BODY ROD PROTEIN FLGB"/>
    <property type="match status" value="1"/>
</dbReference>
<keyword evidence="9" id="KW-0966">Cell projection</keyword>
<name>A0A1Q8YGA1_9BURK</name>
<comment type="subunit">
    <text evidence="6">The basal body constitutes a major portion of the flagellar organelle and consists of a number of rings mounted on a central rod.</text>
</comment>
<proteinExistence type="inferred from homology"/>
<comment type="function">
    <text evidence="5 6">Structural component of flagellum, the bacterial motility apparatus. Part of the rod structure of flagellar basal body.</text>
</comment>
<evidence type="ECO:0000256" key="1">
    <source>
        <dbReference type="ARBA" id="ARBA00004117"/>
    </source>
</evidence>
<dbReference type="AlphaFoldDB" id="A0A1Q8YGA1"/>
<evidence type="ECO:0000313" key="9">
    <source>
        <dbReference type="EMBL" id="OLP07084.1"/>
    </source>
</evidence>
<evidence type="ECO:0000256" key="3">
    <source>
        <dbReference type="ARBA" id="ARBA00014376"/>
    </source>
</evidence>
<dbReference type="STRING" id="81479.RA876_03520"/>
<comment type="similarity">
    <text evidence="2 6">Belongs to the flagella basal body rod proteins family.</text>
</comment>
<feature type="domain" description="Flagellar basal body rod protein N-terminal" evidence="8">
    <location>
        <begin position="9"/>
        <end position="38"/>
    </location>
</feature>
<evidence type="ECO:0000256" key="7">
    <source>
        <dbReference type="SAM" id="MobiDB-lite"/>
    </source>
</evidence>
<dbReference type="PROSITE" id="PS00588">
    <property type="entry name" value="FLAGELLA_BB_ROD"/>
    <property type="match status" value="1"/>
</dbReference>
<evidence type="ECO:0000256" key="2">
    <source>
        <dbReference type="ARBA" id="ARBA00009677"/>
    </source>
</evidence>
<feature type="region of interest" description="Disordered" evidence="7">
    <location>
        <begin position="51"/>
        <end position="89"/>
    </location>
</feature>
<dbReference type="InterPro" id="IPR019776">
    <property type="entry name" value="Flagellar_basal_body_rod_CS"/>
</dbReference>
<dbReference type="PANTHER" id="PTHR30435">
    <property type="entry name" value="FLAGELLAR PROTEIN"/>
    <property type="match status" value="1"/>
</dbReference>
<sequence length="149" mass="16086">MFANLTSSLDFQANALVLRAERQRVLASNMANADTPGYIARDFNFKDALSQQTKTSDSELSRAGKGLSLKTESNMTNSRHLPLSGLSNSELSGGNAMGYAVQTQPSVDGNSVDMDRERAAFVDNSVRYESTLRFINGSAKTLLSAIQGQ</sequence>